<proteinExistence type="predicted"/>
<dbReference type="Proteomes" id="UP000609726">
    <property type="component" value="Unassembled WGS sequence"/>
</dbReference>
<evidence type="ECO:0000313" key="2">
    <source>
        <dbReference type="EMBL" id="NHZ93463.1"/>
    </source>
</evidence>
<feature type="signal peptide" evidence="1">
    <location>
        <begin position="1"/>
        <end position="24"/>
    </location>
</feature>
<reference evidence="2 3" key="1">
    <citation type="submission" date="2019-10" db="EMBL/GenBank/DDBJ databases">
        <title>Taxonomy of Antarctic Massilia spp.: description of Massilia rubra sp. nov., Massilia aquatica sp. nov., Massilia mucilaginosa sp. nov., Massilia frigida sp. nov. isolated from streams, lakes and regoliths.</title>
        <authorList>
            <person name="Holochova P."/>
            <person name="Sedlacek I."/>
            <person name="Kralova S."/>
            <person name="Maslanova I."/>
            <person name="Busse H.-J."/>
            <person name="Stankova E."/>
            <person name="Vrbovska V."/>
            <person name="Kovarovic V."/>
            <person name="Bartak M."/>
            <person name="Svec P."/>
            <person name="Pantucek R."/>
        </authorList>
    </citation>
    <scope>NUCLEOTIDE SEQUENCE [LARGE SCALE GENOMIC DNA]</scope>
    <source>
        <strain evidence="2 3">CCM 8733</strain>
    </source>
</reference>
<evidence type="ECO:0000256" key="1">
    <source>
        <dbReference type="SAM" id="SignalP"/>
    </source>
</evidence>
<dbReference type="RefSeq" id="WP_166882149.1">
    <property type="nucleotide sequence ID" value="NZ_WHJH01000075.1"/>
</dbReference>
<protein>
    <submittedName>
        <fullName evidence="2">Uncharacterized protein</fullName>
    </submittedName>
</protein>
<feature type="chain" id="PRO_5046284880" evidence="1">
    <location>
        <begin position="25"/>
        <end position="66"/>
    </location>
</feature>
<accession>A0ABX0P351</accession>
<gene>
    <name evidence="2" type="ORF">F2P45_31340</name>
</gene>
<dbReference type="EMBL" id="WHJH01000075">
    <property type="protein sequence ID" value="NHZ93463.1"/>
    <property type="molecule type" value="Genomic_DNA"/>
</dbReference>
<evidence type="ECO:0000313" key="3">
    <source>
        <dbReference type="Proteomes" id="UP000609726"/>
    </source>
</evidence>
<keyword evidence="1" id="KW-0732">Signal</keyword>
<comment type="caution">
    <text evidence="2">The sequence shown here is derived from an EMBL/GenBank/DDBJ whole genome shotgun (WGS) entry which is preliminary data.</text>
</comment>
<keyword evidence="3" id="KW-1185">Reference proteome</keyword>
<organism evidence="2 3">
    <name type="scientific">Massilia mucilaginosa</name>
    <dbReference type="NCBI Taxonomy" id="2609282"/>
    <lineage>
        <taxon>Bacteria</taxon>
        <taxon>Pseudomonadati</taxon>
        <taxon>Pseudomonadota</taxon>
        <taxon>Betaproteobacteria</taxon>
        <taxon>Burkholderiales</taxon>
        <taxon>Oxalobacteraceae</taxon>
        <taxon>Telluria group</taxon>
        <taxon>Massilia</taxon>
    </lineage>
</organism>
<name>A0ABX0P351_9BURK</name>
<sequence>MKVRKNLEAVFLAASVMVTFAAYATADVPVRAHAAPASAAALADSNMTVVVVSAKRLSAAEKAAQQ</sequence>